<dbReference type="OrthoDB" id="69350at2157"/>
<evidence type="ECO:0000259" key="1">
    <source>
        <dbReference type="Pfam" id="PF03807"/>
    </source>
</evidence>
<dbReference type="Proteomes" id="UP000681041">
    <property type="component" value="Chromosome"/>
</dbReference>
<dbReference type="InterPro" id="IPR015814">
    <property type="entry name" value="Pgluconate_DH_NAD-bd_C"/>
</dbReference>
<feature type="domain" description="Phosphogluconate dehydrogenase NAD-binding putative C-terminal" evidence="2">
    <location>
        <begin position="180"/>
        <end position="248"/>
    </location>
</feature>
<dbReference type="Pfam" id="PF03807">
    <property type="entry name" value="F420_oxidored"/>
    <property type="match status" value="1"/>
</dbReference>
<dbReference type="KEGG" id="meme:HYG87_08095"/>
<evidence type="ECO:0000259" key="2">
    <source>
        <dbReference type="Pfam" id="PF09130"/>
    </source>
</evidence>
<organism evidence="3 4">
    <name type="scientific">Methanobacterium alkalithermotolerans</name>
    <dbReference type="NCBI Taxonomy" id="2731220"/>
    <lineage>
        <taxon>Archaea</taxon>
        <taxon>Methanobacteriati</taxon>
        <taxon>Methanobacteriota</taxon>
        <taxon>Methanomada group</taxon>
        <taxon>Methanobacteria</taxon>
        <taxon>Methanobacteriales</taxon>
        <taxon>Methanobacteriaceae</taxon>
        <taxon>Methanobacterium</taxon>
    </lineage>
</organism>
<sequence>MKVGFIGFGEVASTLTIELLINGAEVFTCVEGRSDFSRNLAQEKNVNTVPTNEALAQKVDIILSAVTPAAAIDAAASIGTNFKGTYVDINNVSPEVVKSALQHIKQGKVVDAAIIGSVNRKKVQILASGKDAPEFAQLNDFGLNIKIIGTEIGQASGIKMLRSSYTKGVSALLWETFYAAYKMGVDEELFDVIGNTEGSEFKKSAISRMISTAFHASRRQEEMKEVQLALSLFEDPVLAKSTERKFHQIAQKLKRLDKKPDTYREAFLLWEKL</sequence>
<dbReference type="Gene3D" id="1.10.1040.10">
    <property type="entry name" value="N-(1-d-carboxylethyl)-l-norvaline Dehydrogenase, domain 2"/>
    <property type="match status" value="1"/>
</dbReference>
<dbReference type="EMBL" id="CP058560">
    <property type="protein sequence ID" value="QUH24345.1"/>
    <property type="molecule type" value="Genomic_DNA"/>
</dbReference>
<dbReference type="SUPFAM" id="SSF48179">
    <property type="entry name" value="6-phosphogluconate dehydrogenase C-terminal domain-like"/>
    <property type="match status" value="1"/>
</dbReference>
<dbReference type="InterPro" id="IPR036291">
    <property type="entry name" value="NAD(P)-bd_dom_sf"/>
</dbReference>
<dbReference type="PANTHER" id="PTHR43580">
    <property type="entry name" value="OXIDOREDUCTASE GLYR1-RELATED"/>
    <property type="match status" value="1"/>
</dbReference>
<protein>
    <submittedName>
        <fullName evidence="3">NAD(P)-dependent oxidoreductase</fullName>
    </submittedName>
</protein>
<dbReference type="PANTHER" id="PTHR43580:SF2">
    <property type="entry name" value="CYTOKINE-LIKE NUCLEAR FACTOR N-PAC"/>
    <property type="match status" value="1"/>
</dbReference>
<name>A0A8T8K9S2_9EURY</name>
<accession>A0A8T8K9S2</accession>
<dbReference type="AlphaFoldDB" id="A0A8T8K9S2"/>
<dbReference type="InterPro" id="IPR013328">
    <property type="entry name" value="6PGD_dom2"/>
</dbReference>
<evidence type="ECO:0000313" key="4">
    <source>
        <dbReference type="Proteomes" id="UP000681041"/>
    </source>
</evidence>
<dbReference type="Pfam" id="PF09130">
    <property type="entry name" value="DUF1932"/>
    <property type="match status" value="1"/>
</dbReference>
<dbReference type="Gene3D" id="3.40.50.720">
    <property type="entry name" value="NAD(P)-binding Rossmann-like Domain"/>
    <property type="match status" value="1"/>
</dbReference>
<dbReference type="InterPro" id="IPR028939">
    <property type="entry name" value="P5C_Rdtase_cat_N"/>
</dbReference>
<proteinExistence type="predicted"/>
<dbReference type="InterPro" id="IPR008927">
    <property type="entry name" value="6-PGluconate_DH-like_C_sf"/>
</dbReference>
<keyword evidence="4" id="KW-1185">Reference proteome</keyword>
<dbReference type="InterPro" id="IPR051265">
    <property type="entry name" value="HIBADH-related_NP60_sf"/>
</dbReference>
<dbReference type="SUPFAM" id="SSF51735">
    <property type="entry name" value="NAD(P)-binding Rossmann-fold domains"/>
    <property type="match status" value="1"/>
</dbReference>
<evidence type="ECO:0000313" key="3">
    <source>
        <dbReference type="EMBL" id="QUH24345.1"/>
    </source>
</evidence>
<reference evidence="3" key="1">
    <citation type="submission" date="2020-07" db="EMBL/GenBank/DDBJ databases">
        <title>Methanobacterium. sp. MethCan genome.</title>
        <authorList>
            <person name="Postec A."/>
            <person name="Quemeneur M."/>
        </authorList>
    </citation>
    <scope>NUCLEOTIDE SEQUENCE</scope>
    <source>
        <strain evidence="3">MethCAN</strain>
    </source>
</reference>
<gene>
    <name evidence="3" type="ORF">HYG87_08095</name>
</gene>
<feature type="domain" description="Pyrroline-5-carboxylate reductase catalytic N-terminal" evidence="1">
    <location>
        <begin position="2"/>
        <end position="88"/>
    </location>
</feature>